<feature type="transmembrane region" description="Helical" evidence="1">
    <location>
        <begin position="166"/>
        <end position="188"/>
    </location>
</feature>
<dbReference type="Proteomes" id="UP001597018">
    <property type="component" value="Unassembled WGS sequence"/>
</dbReference>
<keyword evidence="1" id="KW-0812">Transmembrane</keyword>
<evidence type="ECO:0000256" key="1">
    <source>
        <dbReference type="SAM" id="Phobius"/>
    </source>
</evidence>
<feature type="transmembrane region" description="Helical" evidence="1">
    <location>
        <begin position="194"/>
        <end position="215"/>
    </location>
</feature>
<feature type="transmembrane region" description="Helical" evidence="1">
    <location>
        <begin position="12"/>
        <end position="32"/>
    </location>
</feature>
<feature type="transmembrane region" description="Helical" evidence="1">
    <location>
        <begin position="127"/>
        <end position="154"/>
    </location>
</feature>
<evidence type="ECO:0008006" key="4">
    <source>
        <dbReference type="Google" id="ProtNLM"/>
    </source>
</evidence>
<name>A0ABW3FVQ5_9PSEU</name>
<protein>
    <recommendedName>
        <fullName evidence="4">DUF4386 family protein</fullName>
    </recommendedName>
</protein>
<feature type="transmembrane region" description="Helical" evidence="1">
    <location>
        <begin position="52"/>
        <end position="77"/>
    </location>
</feature>
<dbReference type="EMBL" id="JBHTIW010000023">
    <property type="protein sequence ID" value="MFD0922611.1"/>
    <property type="molecule type" value="Genomic_DNA"/>
</dbReference>
<feature type="transmembrane region" description="Helical" evidence="1">
    <location>
        <begin position="89"/>
        <end position="115"/>
    </location>
</feature>
<dbReference type="RefSeq" id="WP_263253414.1">
    <property type="nucleotide sequence ID" value="NZ_BAABLT010000042.1"/>
</dbReference>
<organism evidence="2 3">
    <name type="scientific">Saccharopolyspora rosea</name>
    <dbReference type="NCBI Taxonomy" id="524884"/>
    <lineage>
        <taxon>Bacteria</taxon>
        <taxon>Bacillati</taxon>
        <taxon>Actinomycetota</taxon>
        <taxon>Actinomycetes</taxon>
        <taxon>Pseudonocardiales</taxon>
        <taxon>Pseudonocardiaceae</taxon>
        <taxon>Saccharopolyspora</taxon>
    </lineage>
</organism>
<reference evidence="3" key="1">
    <citation type="journal article" date="2019" name="Int. J. Syst. Evol. Microbiol.">
        <title>The Global Catalogue of Microorganisms (GCM) 10K type strain sequencing project: providing services to taxonomists for standard genome sequencing and annotation.</title>
        <authorList>
            <consortium name="The Broad Institute Genomics Platform"/>
            <consortium name="The Broad Institute Genome Sequencing Center for Infectious Disease"/>
            <person name="Wu L."/>
            <person name="Ma J."/>
        </authorList>
    </citation>
    <scope>NUCLEOTIDE SEQUENCE [LARGE SCALE GENOMIC DNA]</scope>
    <source>
        <strain evidence="3">CCUG 56401</strain>
    </source>
</reference>
<proteinExistence type="predicted"/>
<sequence length="233" mass="23696">MAEKHEMRWGGLAGIGSLVLVLIAGILLRGAPRIADSADTISAFLVSWRTTVMAAVLLYLAAAALFVWFGSTMATAFRLAMPNSDGPAVVLAGFVLTGTIAFLGTAALGGMAYALTNHPVLLGLAAAPYTALGIVATLTGMAVALPLAACAACIARTDVFPQWTAWFSGVVAVIAVLGAITVVLGGALATGGAVAGYVPSVLTGLWMLTMSVFLVREHLPMVTTGRERAPGPA</sequence>
<gene>
    <name evidence="2" type="ORF">ACFQ16_22940</name>
</gene>
<accession>A0ABW3FVQ5</accession>
<keyword evidence="1" id="KW-1133">Transmembrane helix</keyword>
<evidence type="ECO:0000313" key="2">
    <source>
        <dbReference type="EMBL" id="MFD0922611.1"/>
    </source>
</evidence>
<evidence type="ECO:0000313" key="3">
    <source>
        <dbReference type="Proteomes" id="UP001597018"/>
    </source>
</evidence>
<keyword evidence="1" id="KW-0472">Membrane</keyword>
<keyword evidence="3" id="KW-1185">Reference proteome</keyword>
<comment type="caution">
    <text evidence="2">The sequence shown here is derived from an EMBL/GenBank/DDBJ whole genome shotgun (WGS) entry which is preliminary data.</text>
</comment>